<proteinExistence type="inferred from homology"/>
<feature type="binding site" evidence="11">
    <location>
        <position position="126"/>
    </location>
    <ligand>
        <name>K(+)</name>
        <dbReference type="ChEBI" id="CHEBI:29103"/>
    </ligand>
</feature>
<feature type="transmembrane region" description="Helical" evidence="12">
    <location>
        <begin position="345"/>
        <end position="368"/>
    </location>
</feature>
<evidence type="ECO:0000256" key="11">
    <source>
        <dbReference type="PIRSR" id="PIRSR006247-1"/>
    </source>
</evidence>
<organism evidence="13 14">
    <name type="scientific">Idiomarina piscisalsi</name>
    <dbReference type="NCBI Taxonomy" id="1096243"/>
    <lineage>
        <taxon>Bacteria</taxon>
        <taxon>Pseudomonadati</taxon>
        <taxon>Pseudomonadota</taxon>
        <taxon>Gammaproteobacteria</taxon>
        <taxon>Alteromonadales</taxon>
        <taxon>Idiomarinaceae</taxon>
        <taxon>Idiomarina</taxon>
    </lineage>
</organism>
<feature type="transmembrane region" description="Helical" evidence="12">
    <location>
        <begin position="285"/>
        <end position="303"/>
    </location>
</feature>
<feature type="transmembrane region" description="Helical" evidence="12">
    <location>
        <begin position="53"/>
        <end position="73"/>
    </location>
</feature>
<dbReference type="Pfam" id="PF02386">
    <property type="entry name" value="TrkH"/>
    <property type="match status" value="1"/>
</dbReference>
<feature type="binding site" evidence="11">
    <location>
        <position position="127"/>
    </location>
    <ligand>
        <name>K(+)</name>
        <dbReference type="ChEBI" id="CHEBI:29103"/>
    </ligand>
</feature>
<sequence length="497" mass="54065">MSLQASSSLKQTPLDKRQAIKLLLKAVGGLLALLSLALLAPFVMAVINAEKEQWTYLTLAIIGFVIGVALFLQPVGDAKLRARQVFLLTTLCWMSASLFGALPFIFAQPYLDFSSAWFESMSAITTTGATVISGLDNLPSSVLLWRAMLQWLGGIGIIVMAMAILPFLQVGGMRLFQAESSDMSGKFMPRSSHMVLAIGRVYLILTVAVIALYLIGGMTSFDAFVHGMTTIATAGFSNYDASFGHFSDTPFLVITGTLFMVAGALPFVLYIRALKGDYEPIWKDTQVRAFVTFLLIAIALISLVQVVKGRELGDALMHTAFNVVSVVTTTGYATEDYGNWGSWSLMVFFYLMFIGGCTGSTAGGMKIFRFQLSQLLLKKQFSQLIHPNLVRVETYQERRVNDSLLGSMVAFCFMYFLLVAVIALGLSLFDLDFLTAISGAASAVGNVGPGLGEIIGPAGNFSSLDGGAKLLLIFAMLAGRLEIMTVLILFHRHYWKH</sequence>
<evidence type="ECO:0000256" key="8">
    <source>
        <dbReference type="ARBA" id="ARBA00023065"/>
    </source>
</evidence>
<evidence type="ECO:0000313" key="14">
    <source>
        <dbReference type="Proteomes" id="UP000288361"/>
    </source>
</evidence>
<keyword evidence="5 12" id="KW-0812">Transmembrane</keyword>
<evidence type="ECO:0000256" key="7">
    <source>
        <dbReference type="ARBA" id="ARBA00022989"/>
    </source>
</evidence>
<feature type="transmembrane region" description="Helical" evidence="12">
    <location>
        <begin position="404"/>
        <end position="429"/>
    </location>
</feature>
<evidence type="ECO:0000256" key="9">
    <source>
        <dbReference type="ARBA" id="ARBA00023136"/>
    </source>
</evidence>
<evidence type="ECO:0000256" key="10">
    <source>
        <dbReference type="PIRNR" id="PIRNR006247"/>
    </source>
</evidence>
<feature type="transmembrane region" description="Helical" evidence="12">
    <location>
        <begin position="22"/>
        <end position="47"/>
    </location>
</feature>
<keyword evidence="3 10" id="KW-1003">Cell membrane</keyword>
<feature type="transmembrane region" description="Helical" evidence="12">
    <location>
        <begin position="470"/>
        <end position="490"/>
    </location>
</feature>
<feature type="transmembrane region" description="Helical" evidence="12">
    <location>
        <begin position="251"/>
        <end position="273"/>
    </location>
</feature>
<keyword evidence="11" id="KW-0479">Metal-binding</keyword>
<comment type="caution">
    <text evidence="13">The sequence shown here is derived from an EMBL/GenBank/DDBJ whole genome shotgun (WGS) entry which is preliminary data.</text>
</comment>
<feature type="binding site" evidence="11">
    <location>
        <position position="330"/>
    </location>
    <ligand>
        <name>K(+)</name>
        <dbReference type="ChEBI" id="CHEBI:29103"/>
    </ligand>
</feature>
<evidence type="ECO:0000256" key="5">
    <source>
        <dbReference type="ARBA" id="ARBA00022692"/>
    </source>
</evidence>
<evidence type="ECO:0000256" key="6">
    <source>
        <dbReference type="ARBA" id="ARBA00022958"/>
    </source>
</evidence>
<feature type="transmembrane region" description="Helical" evidence="12">
    <location>
        <begin position="194"/>
        <end position="215"/>
    </location>
</feature>
<feature type="transmembrane region" description="Helical" evidence="12">
    <location>
        <begin position="221"/>
        <end position="239"/>
    </location>
</feature>
<dbReference type="AlphaFoldDB" id="A0A432YVM1"/>
<dbReference type="InterPro" id="IPR003445">
    <property type="entry name" value="Cat_transpt"/>
</dbReference>
<evidence type="ECO:0000256" key="1">
    <source>
        <dbReference type="ARBA" id="ARBA00004651"/>
    </source>
</evidence>
<evidence type="ECO:0000256" key="12">
    <source>
        <dbReference type="SAM" id="Phobius"/>
    </source>
</evidence>
<evidence type="ECO:0000256" key="2">
    <source>
        <dbReference type="ARBA" id="ARBA00022448"/>
    </source>
</evidence>
<keyword evidence="9 10" id="KW-0472">Membrane</keyword>
<evidence type="ECO:0000256" key="4">
    <source>
        <dbReference type="ARBA" id="ARBA00022538"/>
    </source>
</evidence>
<accession>A0A432YVM1</accession>
<dbReference type="Proteomes" id="UP000288361">
    <property type="component" value="Unassembled WGS sequence"/>
</dbReference>
<gene>
    <name evidence="13" type="ORF">CWI73_00460</name>
</gene>
<feature type="binding site" evidence="11">
    <location>
        <position position="329"/>
    </location>
    <ligand>
        <name>K(+)</name>
        <dbReference type="ChEBI" id="CHEBI:29103"/>
    </ligand>
</feature>
<keyword evidence="4 10" id="KW-0633">Potassium transport</keyword>
<keyword evidence="2 10" id="KW-0813">Transport</keyword>
<feature type="transmembrane region" description="Helical" evidence="12">
    <location>
        <begin position="148"/>
        <end position="173"/>
    </location>
</feature>
<evidence type="ECO:0000313" key="13">
    <source>
        <dbReference type="EMBL" id="RUO67374.1"/>
    </source>
</evidence>
<dbReference type="GO" id="GO:0015379">
    <property type="term" value="F:potassium:chloride symporter activity"/>
    <property type="evidence" value="ECO:0007669"/>
    <property type="project" value="InterPro"/>
</dbReference>
<comment type="similarity">
    <text evidence="10">Belongs to the TrkH potassium transport family.</text>
</comment>
<reference evidence="13 14" key="1">
    <citation type="journal article" date="2011" name="Front. Microbiol.">
        <title>Genomic signatures of strain selection and enhancement in Bacillus atrophaeus var. globigii, a historical biowarfare simulant.</title>
        <authorList>
            <person name="Gibbons H.S."/>
            <person name="Broomall S.M."/>
            <person name="McNew L.A."/>
            <person name="Daligault H."/>
            <person name="Chapman C."/>
            <person name="Bruce D."/>
            <person name="Karavis M."/>
            <person name="Krepps M."/>
            <person name="McGregor P.A."/>
            <person name="Hong C."/>
            <person name="Park K.H."/>
            <person name="Akmal A."/>
            <person name="Feldman A."/>
            <person name="Lin J.S."/>
            <person name="Chang W.E."/>
            <person name="Higgs B.W."/>
            <person name="Demirev P."/>
            <person name="Lindquist J."/>
            <person name="Liem A."/>
            <person name="Fochler E."/>
            <person name="Read T.D."/>
            <person name="Tapia R."/>
            <person name="Johnson S."/>
            <person name="Bishop-Lilly K.A."/>
            <person name="Detter C."/>
            <person name="Han C."/>
            <person name="Sozhamannan S."/>
            <person name="Rosenzweig C.N."/>
            <person name="Skowronski E.W."/>
        </authorList>
    </citation>
    <scope>NUCLEOTIDE SEQUENCE [LARGE SCALE GENOMIC DNA]</scope>
    <source>
        <strain evidence="13 14">TPS4-2</strain>
    </source>
</reference>
<keyword evidence="8 10" id="KW-0406">Ion transport</keyword>
<dbReference type="EMBL" id="PIQA01000001">
    <property type="protein sequence ID" value="RUO67374.1"/>
    <property type="molecule type" value="Genomic_DNA"/>
</dbReference>
<comment type="subcellular location">
    <subcellularLocation>
        <location evidence="10">Cell inner membrane</location>
        <topology evidence="10">Multi-pass membrane protein</topology>
    </subcellularLocation>
    <subcellularLocation>
        <location evidence="1">Cell membrane</location>
        <topology evidence="1">Multi-pass membrane protein</topology>
    </subcellularLocation>
</comment>
<dbReference type="GO" id="GO:0046872">
    <property type="term" value="F:metal ion binding"/>
    <property type="evidence" value="ECO:0007669"/>
    <property type="project" value="UniProtKB-KW"/>
</dbReference>
<keyword evidence="7 12" id="KW-1133">Transmembrane helix</keyword>
<keyword evidence="10" id="KW-0997">Cell inner membrane</keyword>
<dbReference type="PANTHER" id="PTHR32024:SF3">
    <property type="entry name" value="TRK SYSTEM POTASSIUM UPTAKE PROTEIN"/>
    <property type="match status" value="1"/>
</dbReference>
<feature type="transmembrane region" description="Helical" evidence="12">
    <location>
        <begin position="85"/>
        <end position="106"/>
    </location>
</feature>
<dbReference type="InterPro" id="IPR004772">
    <property type="entry name" value="TrkH"/>
</dbReference>
<name>A0A432YVM1_9GAMM</name>
<dbReference type="RefSeq" id="WP_126751049.1">
    <property type="nucleotide sequence ID" value="NZ_JBHUMT010000016.1"/>
</dbReference>
<feature type="binding site" evidence="11">
    <location>
        <position position="446"/>
    </location>
    <ligand>
        <name>K(+)</name>
        <dbReference type="ChEBI" id="CHEBI:29103"/>
    </ligand>
</feature>
<keyword evidence="6 10" id="KW-0630">Potassium</keyword>
<dbReference type="GO" id="GO:0005886">
    <property type="term" value="C:plasma membrane"/>
    <property type="evidence" value="ECO:0007669"/>
    <property type="project" value="UniProtKB-SubCell"/>
</dbReference>
<protein>
    <recommendedName>
        <fullName evidence="10">Trk system potassium uptake protein</fullName>
    </recommendedName>
</protein>
<comment type="function">
    <text evidence="10">Low-affinity potassium transport system. Interacts with Trk system potassium uptake protein TrkA.</text>
</comment>
<feature type="binding site" evidence="11">
    <location>
        <position position="447"/>
    </location>
    <ligand>
        <name>K(+)</name>
        <dbReference type="ChEBI" id="CHEBI:29103"/>
    </ligand>
</feature>
<dbReference type="PIRSF" id="PIRSF006247">
    <property type="entry name" value="TrkH"/>
    <property type="match status" value="1"/>
</dbReference>
<evidence type="ECO:0000256" key="3">
    <source>
        <dbReference type="ARBA" id="ARBA00022475"/>
    </source>
</evidence>
<dbReference type="PANTHER" id="PTHR32024">
    <property type="entry name" value="TRK SYSTEM POTASSIUM UPTAKE PROTEIN TRKG-RELATED"/>
    <property type="match status" value="1"/>
</dbReference>